<dbReference type="SUPFAM" id="SSF56112">
    <property type="entry name" value="Protein kinase-like (PK-like)"/>
    <property type="match status" value="1"/>
</dbReference>
<dbReference type="Gene3D" id="3.30.200.20">
    <property type="entry name" value="Phosphorylase Kinase, domain 1"/>
    <property type="match status" value="1"/>
</dbReference>
<evidence type="ECO:0000256" key="5">
    <source>
        <dbReference type="ARBA" id="ARBA00022777"/>
    </source>
</evidence>
<dbReference type="EMBL" id="JBBWWR010000013">
    <property type="protein sequence ID" value="KAK8955486.1"/>
    <property type="molecule type" value="Genomic_DNA"/>
</dbReference>
<keyword evidence="4" id="KW-0547">Nucleotide-binding</keyword>
<name>A0ABR2LZ31_9ASPA</name>
<accession>A0ABR2LZ31</accession>
<keyword evidence="11" id="KW-1185">Reference proteome</keyword>
<evidence type="ECO:0000256" key="2">
    <source>
        <dbReference type="ARBA" id="ARBA00022527"/>
    </source>
</evidence>
<comment type="catalytic activity">
    <reaction evidence="7">
        <text>L-threonyl-[protein] + ATP = O-phospho-L-threonyl-[protein] + ADP + H(+)</text>
        <dbReference type="Rhea" id="RHEA:46608"/>
        <dbReference type="Rhea" id="RHEA-COMP:11060"/>
        <dbReference type="Rhea" id="RHEA-COMP:11605"/>
        <dbReference type="ChEBI" id="CHEBI:15378"/>
        <dbReference type="ChEBI" id="CHEBI:30013"/>
        <dbReference type="ChEBI" id="CHEBI:30616"/>
        <dbReference type="ChEBI" id="CHEBI:61977"/>
        <dbReference type="ChEBI" id="CHEBI:456216"/>
        <dbReference type="EC" id="2.7.11.1"/>
    </reaction>
</comment>
<dbReference type="EC" id="2.7.11.1" evidence="1"/>
<evidence type="ECO:0000256" key="1">
    <source>
        <dbReference type="ARBA" id="ARBA00012513"/>
    </source>
</evidence>
<keyword evidence="3" id="KW-0808">Transferase</keyword>
<feature type="domain" description="Protein kinase" evidence="9">
    <location>
        <begin position="52"/>
        <end position="137"/>
    </location>
</feature>
<dbReference type="PANTHER" id="PTHR45637">
    <property type="entry name" value="FLIPPASE KINASE 1-RELATED"/>
    <property type="match status" value="1"/>
</dbReference>
<protein>
    <recommendedName>
        <fullName evidence="1">non-specific serine/threonine protein kinase</fullName>
        <ecNumber evidence="1">2.7.11.1</ecNumber>
    </recommendedName>
</protein>
<evidence type="ECO:0000256" key="3">
    <source>
        <dbReference type="ARBA" id="ARBA00022679"/>
    </source>
</evidence>
<evidence type="ECO:0000313" key="10">
    <source>
        <dbReference type="EMBL" id="KAK8955486.1"/>
    </source>
</evidence>
<keyword evidence="6" id="KW-0067">ATP-binding</keyword>
<comment type="caution">
    <text evidence="10">The sequence shown here is derived from an EMBL/GenBank/DDBJ whole genome shotgun (WGS) entry which is preliminary data.</text>
</comment>
<dbReference type="InterPro" id="IPR000719">
    <property type="entry name" value="Prot_kinase_dom"/>
</dbReference>
<gene>
    <name evidence="10" type="ORF">KSP40_PGU001435</name>
</gene>
<proteinExistence type="predicted"/>
<evidence type="ECO:0000256" key="4">
    <source>
        <dbReference type="ARBA" id="ARBA00022741"/>
    </source>
</evidence>
<dbReference type="Proteomes" id="UP001412067">
    <property type="component" value="Unassembled WGS sequence"/>
</dbReference>
<evidence type="ECO:0000256" key="8">
    <source>
        <dbReference type="ARBA" id="ARBA00048679"/>
    </source>
</evidence>
<dbReference type="Pfam" id="PF00069">
    <property type="entry name" value="Pkinase"/>
    <property type="match status" value="1"/>
</dbReference>
<evidence type="ECO:0000256" key="7">
    <source>
        <dbReference type="ARBA" id="ARBA00047899"/>
    </source>
</evidence>
<evidence type="ECO:0000256" key="6">
    <source>
        <dbReference type="ARBA" id="ARBA00022840"/>
    </source>
</evidence>
<keyword evidence="5" id="KW-0418">Kinase</keyword>
<organism evidence="10 11">
    <name type="scientific">Platanthera guangdongensis</name>
    <dbReference type="NCBI Taxonomy" id="2320717"/>
    <lineage>
        <taxon>Eukaryota</taxon>
        <taxon>Viridiplantae</taxon>
        <taxon>Streptophyta</taxon>
        <taxon>Embryophyta</taxon>
        <taxon>Tracheophyta</taxon>
        <taxon>Spermatophyta</taxon>
        <taxon>Magnoliopsida</taxon>
        <taxon>Liliopsida</taxon>
        <taxon>Asparagales</taxon>
        <taxon>Orchidaceae</taxon>
        <taxon>Orchidoideae</taxon>
        <taxon>Orchideae</taxon>
        <taxon>Orchidinae</taxon>
        <taxon>Platanthera</taxon>
    </lineage>
</organism>
<evidence type="ECO:0000313" key="11">
    <source>
        <dbReference type="Proteomes" id="UP001412067"/>
    </source>
</evidence>
<reference evidence="10 11" key="1">
    <citation type="journal article" date="2022" name="Nat. Plants">
        <title>Genomes of leafy and leafless Platanthera orchids illuminate the evolution of mycoheterotrophy.</title>
        <authorList>
            <person name="Li M.H."/>
            <person name="Liu K.W."/>
            <person name="Li Z."/>
            <person name="Lu H.C."/>
            <person name="Ye Q.L."/>
            <person name="Zhang D."/>
            <person name="Wang J.Y."/>
            <person name="Li Y.F."/>
            <person name="Zhong Z.M."/>
            <person name="Liu X."/>
            <person name="Yu X."/>
            <person name="Liu D.K."/>
            <person name="Tu X.D."/>
            <person name="Liu B."/>
            <person name="Hao Y."/>
            <person name="Liao X.Y."/>
            <person name="Jiang Y.T."/>
            <person name="Sun W.H."/>
            <person name="Chen J."/>
            <person name="Chen Y.Q."/>
            <person name="Ai Y."/>
            <person name="Zhai J.W."/>
            <person name="Wu S.S."/>
            <person name="Zhou Z."/>
            <person name="Hsiao Y.Y."/>
            <person name="Wu W.L."/>
            <person name="Chen Y.Y."/>
            <person name="Lin Y.F."/>
            <person name="Hsu J.L."/>
            <person name="Li C.Y."/>
            <person name="Wang Z.W."/>
            <person name="Zhao X."/>
            <person name="Zhong W.Y."/>
            <person name="Ma X.K."/>
            <person name="Ma L."/>
            <person name="Huang J."/>
            <person name="Chen G.Z."/>
            <person name="Huang M.Z."/>
            <person name="Huang L."/>
            <person name="Peng D.H."/>
            <person name="Luo Y.B."/>
            <person name="Zou S.Q."/>
            <person name="Chen S.P."/>
            <person name="Lan S."/>
            <person name="Tsai W.C."/>
            <person name="Van de Peer Y."/>
            <person name="Liu Z.J."/>
        </authorList>
    </citation>
    <scope>NUCLEOTIDE SEQUENCE [LARGE SCALE GENOMIC DNA]</scope>
    <source>
        <strain evidence="10">Lor288</strain>
    </source>
</reference>
<sequence>MQTLFLLSSDCVGPNDRVDLDNFLTMDNFLTSCPNQSLHPPEKVGLWDIRTMYLAELSGRSCSFVIKIMNKMEGVDNRKKLARAQTERDILGRLDHPFLPTLYTHFETEQHSCLVMAHCSSGDLHDMRQRMPAKCFSQQAAIWRFPSGHCNCKSKCSAPIHNQQGYATCTGCNKEQSFIRFIYNDGRD</sequence>
<evidence type="ECO:0000259" key="9">
    <source>
        <dbReference type="Pfam" id="PF00069"/>
    </source>
</evidence>
<keyword evidence="2" id="KW-0723">Serine/threonine-protein kinase</keyword>
<comment type="catalytic activity">
    <reaction evidence="8">
        <text>L-seryl-[protein] + ATP = O-phospho-L-seryl-[protein] + ADP + H(+)</text>
        <dbReference type="Rhea" id="RHEA:17989"/>
        <dbReference type="Rhea" id="RHEA-COMP:9863"/>
        <dbReference type="Rhea" id="RHEA-COMP:11604"/>
        <dbReference type="ChEBI" id="CHEBI:15378"/>
        <dbReference type="ChEBI" id="CHEBI:29999"/>
        <dbReference type="ChEBI" id="CHEBI:30616"/>
        <dbReference type="ChEBI" id="CHEBI:83421"/>
        <dbReference type="ChEBI" id="CHEBI:456216"/>
        <dbReference type="EC" id="2.7.11.1"/>
    </reaction>
</comment>
<dbReference type="InterPro" id="IPR011009">
    <property type="entry name" value="Kinase-like_dom_sf"/>
</dbReference>